<evidence type="ECO:0000313" key="5">
    <source>
        <dbReference type="Proteomes" id="UP001499988"/>
    </source>
</evidence>
<keyword evidence="5" id="KW-1185">Reference proteome</keyword>
<dbReference type="InterPro" id="IPR003782">
    <property type="entry name" value="SCO1/SenC"/>
</dbReference>
<accession>A0ABP9F611</accession>
<dbReference type="EMBL" id="BAABJZ010000093">
    <property type="protein sequence ID" value="GAA4894796.1"/>
    <property type="molecule type" value="Genomic_DNA"/>
</dbReference>
<name>A0ABP9F611_9GAMM</name>
<evidence type="ECO:0000256" key="2">
    <source>
        <dbReference type="ARBA" id="ARBA00023008"/>
    </source>
</evidence>
<feature type="domain" description="Thioredoxin" evidence="3">
    <location>
        <begin position="38"/>
        <end position="207"/>
    </location>
</feature>
<comment type="caution">
    <text evidence="4">The sequence shown here is derived from an EMBL/GenBank/DDBJ whole genome shotgun (WGS) entry which is preliminary data.</text>
</comment>
<dbReference type="InterPro" id="IPR036249">
    <property type="entry name" value="Thioredoxin-like_sf"/>
</dbReference>
<proteinExistence type="inferred from homology"/>
<evidence type="ECO:0000259" key="3">
    <source>
        <dbReference type="PROSITE" id="PS51352"/>
    </source>
</evidence>
<dbReference type="PROSITE" id="PS51352">
    <property type="entry name" value="THIOREDOXIN_2"/>
    <property type="match status" value="1"/>
</dbReference>
<gene>
    <name evidence="4" type="ORF">GCM10023333_30020</name>
</gene>
<reference evidence="5" key="1">
    <citation type="journal article" date="2019" name="Int. J. Syst. Evol. Microbiol.">
        <title>The Global Catalogue of Microorganisms (GCM) 10K type strain sequencing project: providing services to taxonomists for standard genome sequencing and annotation.</title>
        <authorList>
            <consortium name="The Broad Institute Genomics Platform"/>
            <consortium name="The Broad Institute Genome Sequencing Center for Infectious Disease"/>
            <person name="Wu L."/>
            <person name="Ma J."/>
        </authorList>
    </citation>
    <scope>NUCLEOTIDE SEQUENCE [LARGE SCALE GENOMIC DNA]</scope>
    <source>
        <strain evidence="5">JCM 18401</strain>
    </source>
</reference>
<evidence type="ECO:0000313" key="4">
    <source>
        <dbReference type="EMBL" id="GAA4894796.1"/>
    </source>
</evidence>
<dbReference type="PANTHER" id="PTHR12151:SF25">
    <property type="entry name" value="LINALOOL DEHYDRATASE_ISOMERASE DOMAIN-CONTAINING PROTEIN"/>
    <property type="match status" value="1"/>
</dbReference>
<dbReference type="Gene3D" id="3.40.30.10">
    <property type="entry name" value="Glutaredoxin"/>
    <property type="match status" value="1"/>
</dbReference>
<dbReference type="Pfam" id="PF02630">
    <property type="entry name" value="SCO1-SenC"/>
    <property type="match status" value="1"/>
</dbReference>
<dbReference type="SUPFAM" id="SSF52833">
    <property type="entry name" value="Thioredoxin-like"/>
    <property type="match status" value="1"/>
</dbReference>
<dbReference type="RefSeq" id="WP_345336254.1">
    <property type="nucleotide sequence ID" value="NZ_BAABJZ010000093.1"/>
</dbReference>
<dbReference type="CDD" id="cd02968">
    <property type="entry name" value="SCO"/>
    <property type="match status" value="1"/>
</dbReference>
<protein>
    <submittedName>
        <fullName evidence="4">SCO family protein</fullName>
    </submittedName>
</protein>
<organism evidence="4 5">
    <name type="scientific">Ferrimonas pelagia</name>
    <dbReference type="NCBI Taxonomy" id="1177826"/>
    <lineage>
        <taxon>Bacteria</taxon>
        <taxon>Pseudomonadati</taxon>
        <taxon>Pseudomonadota</taxon>
        <taxon>Gammaproteobacteria</taxon>
        <taxon>Alteromonadales</taxon>
        <taxon>Ferrimonadaceae</taxon>
        <taxon>Ferrimonas</taxon>
    </lineage>
</organism>
<keyword evidence="2" id="KW-0186">Copper</keyword>
<dbReference type="Proteomes" id="UP001499988">
    <property type="component" value="Unassembled WGS sequence"/>
</dbReference>
<evidence type="ECO:0000256" key="1">
    <source>
        <dbReference type="ARBA" id="ARBA00010996"/>
    </source>
</evidence>
<dbReference type="InterPro" id="IPR013766">
    <property type="entry name" value="Thioredoxin_domain"/>
</dbReference>
<comment type="similarity">
    <text evidence="1">Belongs to the SCO1/2 family.</text>
</comment>
<dbReference type="PANTHER" id="PTHR12151">
    <property type="entry name" value="ELECTRON TRANSPORT PROTIN SCO1/SENC FAMILY MEMBER"/>
    <property type="match status" value="1"/>
</dbReference>
<sequence>MTLRWQWIILAGALALAAGVGVALQAPSERPLVSALWLQTPRPLVPFELSDHSTGRFTNAQLQGRWTLLFLGYTSCPDVCPTTMADLARAYNGLKNVMTSAPLQVVLMSVDPGRDSLDKLASYVRFFDPDFTAITGEHGQLYQLSQSLGLVYALVDNPNGDGSGEDYLVDHAADIVLINPDGELEAIFRPEGGVGEIRRVSMDRLTADYPVITGQFGR</sequence>